<evidence type="ECO:0000313" key="2">
    <source>
        <dbReference type="Proteomes" id="UP001175228"/>
    </source>
</evidence>
<protein>
    <submittedName>
        <fullName evidence="1">Uncharacterized protein</fullName>
    </submittedName>
</protein>
<proteinExistence type="predicted"/>
<dbReference type="EMBL" id="JAUEPU010000018">
    <property type="protein sequence ID" value="KAK0495202.1"/>
    <property type="molecule type" value="Genomic_DNA"/>
</dbReference>
<name>A0AA39Q2U0_9AGAR</name>
<comment type="caution">
    <text evidence="1">The sequence shown here is derived from an EMBL/GenBank/DDBJ whole genome shotgun (WGS) entry which is preliminary data.</text>
</comment>
<dbReference type="AlphaFoldDB" id="A0AA39Q2U0"/>
<dbReference type="Proteomes" id="UP001175228">
    <property type="component" value="Unassembled WGS sequence"/>
</dbReference>
<sequence>MSRGSLARLFLFSFSTADTRSQRRRPTMQSTSILTGPFFDTLPPLSERFITYKVLCKRILAYMTDRNIALGYLQAHPRGSFFLV</sequence>
<reference evidence="1" key="1">
    <citation type="submission" date="2023-06" db="EMBL/GenBank/DDBJ databases">
        <authorList>
            <consortium name="Lawrence Berkeley National Laboratory"/>
            <person name="Ahrendt S."/>
            <person name="Sahu N."/>
            <person name="Indic B."/>
            <person name="Wong-Bajracharya J."/>
            <person name="Merenyi Z."/>
            <person name="Ke H.-M."/>
            <person name="Monk M."/>
            <person name="Kocsube S."/>
            <person name="Drula E."/>
            <person name="Lipzen A."/>
            <person name="Balint B."/>
            <person name="Henrissat B."/>
            <person name="Andreopoulos B."/>
            <person name="Martin F.M."/>
            <person name="Harder C.B."/>
            <person name="Rigling D."/>
            <person name="Ford K.L."/>
            <person name="Foster G.D."/>
            <person name="Pangilinan J."/>
            <person name="Papanicolaou A."/>
            <person name="Barry K."/>
            <person name="LaButti K."/>
            <person name="Viragh M."/>
            <person name="Koriabine M."/>
            <person name="Yan M."/>
            <person name="Riley R."/>
            <person name="Champramary S."/>
            <person name="Plett K.L."/>
            <person name="Tsai I.J."/>
            <person name="Slot J."/>
            <person name="Sipos G."/>
            <person name="Plett J."/>
            <person name="Nagy L.G."/>
            <person name="Grigoriev I.V."/>
        </authorList>
    </citation>
    <scope>NUCLEOTIDE SEQUENCE</scope>
    <source>
        <strain evidence="1">HWK02</strain>
    </source>
</reference>
<gene>
    <name evidence="1" type="ORF">EDD18DRAFT_1171209</name>
</gene>
<keyword evidence="2" id="KW-1185">Reference proteome</keyword>
<accession>A0AA39Q2U0</accession>
<evidence type="ECO:0000313" key="1">
    <source>
        <dbReference type="EMBL" id="KAK0495202.1"/>
    </source>
</evidence>
<organism evidence="1 2">
    <name type="scientific">Armillaria luteobubalina</name>
    <dbReference type="NCBI Taxonomy" id="153913"/>
    <lineage>
        <taxon>Eukaryota</taxon>
        <taxon>Fungi</taxon>
        <taxon>Dikarya</taxon>
        <taxon>Basidiomycota</taxon>
        <taxon>Agaricomycotina</taxon>
        <taxon>Agaricomycetes</taxon>
        <taxon>Agaricomycetidae</taxon>
        <taxon>Agaricales</taxon>
        <taxon>Marasmiineae</taxon>
        <taxon>Physalacriaceae</taxon>
        <taxon>Armillaria</taxon>
    </lineage>
</organism>